<sequence>MTIQVGISACLLGERVRYDGDHKRSSFCADELSQWVQYVRICPEVSAGMSVPRPTIRLEQHQDRVLAVIPSTGADVTDALIAVADRHQPQLAALSGYILCTKSPSCGMERVKLFDPKTNAYERVAQGLFARRLQQLFPALPVEEDIRLEDAVLRANFMLRLFIYAGWQRLEQGLSAAQLREFHACVRPLLTAQPQSLAALDELTEKAAAMTPALRVNYLESLMKALSNPANLPADSSNALVPLNEYFERYLPREQAAELACLIRDFLPVA</sequence>
<accession>A0A1G6A097</accession>
<dbReference type="PANTHER" id="PTHR30087:SF0">
    <property type="entry name" value="INNER MEMBRANE PROTEIN"/>
    <property type="match status" value="1"/>
</dbReference>
<dbReference type="InterPro" id="IPR007553">
    <property type="entry name" value="2-thiour_desulf"/>
</dbReference>
<proteinExistence type="predicted"/>
<gene>
    <name evidence="1" type="ORF">SAMN02927930_00040</name>
</gene>
<dbReference type="OrthoDB" id="495783at2"/>
<protein>
    <submittedName>
        <fullName evidence="1">Uncharacterized conserved protein YbbK, DUF523 family</fullName>
    </submittedName>
</protein>
<dbReference type="STRING" id="1159017.SAMN02927930_00040"/>
<keyword evidence="2" id="KW-1185">Reference proteome</keyword>
<dbReference type="EMBL" id="FMXN01000001">
    <property type="protein sequence ID" value="SDB01851.1"/>
    <property type="molecule type" value="Genomic_DNA"/>
</dbReference>
<organism evidence="1 2">
    <name type="scientific">Pseudidiomarina indica</name>
    <dbReference type="NCBI Taxonomy" id="1159017"/>
    <lineage>
        <taxon>Bacteria</taxon>
        <taxon>Pseudomonadati</taxon>
        <taxon>Pseudomonadota</taxon>
        <taxon>Gammaproteobacteria</taxon>
        <taxon>Alteromonadales</taxon>
        <taxon>Idiomarinaceae</taxon>
        <taxon>Pseudidiomarina</taxon>
    </lineage>
</organism>
<reference evidence="2" key="1">
    <citation type="submission" date="2016-10" db="EMBL/GenBank/DDBJ databases">
        <authorList>
            <person name="Varghese N."/>
            <person name="Submissions S."/>
        </authorList>
    </citation>
    <scope>NUCLEOTIDE SEQUENCE [LARGE SCALE GENOMIC DNA]</scope>
    <source>
        <strain evidence="2">CGMCC 1.10824</strain>
    </source>
</reference>
<name>A0A1G6A097_9GAMM</name>
<dbReference type="Pfam" id="PF04463">
    <property type="entry name" value="2-thiour_desulf"/>
    <property type="match status" value="1"/>
</dbReference>
<evidence type="ECO:0000313" key="1">
    <source>
        <dbReference type="EMBL" id="SDB01851.1"/>
    </source>
</evidence>
<dbReference type="Proteomes" id="UP000199626">
    <property type="component" value="Unassembled WGS sequence"/>
</dbReference>
<dbReference type="AlphaFoldDB" id="A0A1G6A097"/>
<evidence type="ECO:0000313" key="2">
    <source>
        <dbReference type="Proteomes" id="UP000199626"/>
    </source>
</evidence>
<dbReference type="RefSeq" id="WP_092590528.1">
    <property type="nucleotide sequence ID" value="NZ_FMXN01000001.1"/>
</dbReference>
<dbReference type="PANTHER" id="PTHR30087">
    <property type="entry name" value="INNER MEMBRANE PROTEIN"/>
    <property type="match status" value="1"/>
</dbReference>